<dbReference type="Proteomes" id="UP001151760">
    <property type="component" value="Unassembled WGS sequence"/>
</dbReference>
<organism evidence="1 2">
    <name type="scientific">Tanacetum coccineum</name>
    <dbReference type="NCBI Taxonomy" id="301880"/>
    <lineage>
        <taxon>Eukaryota</taxon>
        <taxon>Viridiplantae</taxon>
        <taxon>Streptophyta</taxon>
        <taxon>Embryophyta</taxon>
        <taxon>Tracheophyta</taxon>
        <taxon>Spermatophyta</taxon>
        <taxon>Magnoliopsida</taxon>
        <taxon>eudicotyledons</taxon>
        <taxon>Gunneridae</taxon>
        <taxon>Pentapetalae</taxon>
        <taxon>asterids</taxon>
        <taxon>campanulids</taxon>
        <taxon>Asterales</taxon>
        <taxon>Asteraceae</taxon>
        <taxon>Asteroideae</taxon>
        <taxon>Anthemideae</taxon>
        <taxon>Anthemidinae</taxon>
        <taxon>Tanacetum</taxon>
    </lineage>
</organism>
<dbReference type="EMBL" id="BQNB010009432">
    <property type="protein sequence ID" value="GJS63444.1"/>
    <property type="molecule type" value="Genomic_DNA"/>
</dbReference>
<dbReference type="InterPro" id="IPR036396">
    <property type="entry name" value="Cyt_P450_sf"/>
</dbReference>
<protein>
    <submittedName>
        <fullName evidence="1">Geraniol 8-hydroxylase-like protein</fullName>
    </submittedName>
</protein>
<gene>
    <name evidence="1" type="ORF">Tco_0678008</name>
</gene>
<reference evidence="1" key="2">
    <citation type="submission" date="2022-01" db="EMBL/GenBank/DDBJ databases">
        <authorList>
            <person name="Yamashiro T."/>
            <person name="Shiraishi A."/>
            <person name="Satake H."/>
            <person name="Nakayama K."/>
        </authorList>
    </citation>
    <scope>NUCLEOTIDE SEQUENCE</scope>
</reference>
<dbReference type="PANTHER" id="PTHR47951">
    <property type="entry name" value="OS08G0547900 PROTEIN"/>
    <property type="match status" value="1"/>
</dbReference>
<evidence type="ECO:0000313" key="2">
    <source>
        <dbReference type="Proteomes" id="UP001151760"/>
    </source>
</evidence>
<dbReference type="Gene3D" id="1.10.630.10">
    <property type="entry name" value="Cytochrome P450"/>
    <property type="match status" value="1"/>
</dbReference>
<dbReference type="PANTHER" id="PTHR47951:SF7">
    <property type="entry name" value="FLAVONOID 3',5'-HYDROXYLASE-LIKE ISOFORM X1"/>
    <property type="match status" value="1"/>
</dbReference>
<proteinExistence type="predicted"/>
<feature type="non-terminal residue" evidence="1">
    <location>
        <position position="1"/>
    </location>
</feature>
<sequence>LAKIVLREQDQIFASRDPPIAGTVVSYGRQSIIWSDNNSLWRNMRKLFAYEVLSNKNLAASSTFRRGGLRKTIKHVYETMGAEVDIGGIALLTL</sequence>
<dbReference type="SUPFAM" id="SSF48264">
    <property type="entry name" value="Cytochrome P450"/>
    <property type="match status" value="1"/>
</dbReference>
<evidence type="ECO:0000313" key="1">
    <source>
        <dbReference type="EMBL" id="GJS63444.1"/>
    </source>
</evidence>
<name>A0ABQ4XDW6_9ASTR</name>
<keyword evidence="2" id="KW-1185">Reference proteome</keyword>
<reference evidence="1" key="1">
    <citation type="journal article" date="2022" name="Int. J. Mol. Sci.">
        <title>Draft Genome of Tanacetum Coccineum: Genomic Comparison of Closely Related Tanacetum-Family Plants.</title>
        <authorList>
            <person name="Yamashiro T."/>
            <person name="Shiraishi A."/>
            <person name="Nakayama K."/>
            <person name="Satake H."/>
        </authorList>
    </citation>
    <scope>NUCLEOTIDE SEQUENCE</scope>
</reference>
<accession>A0ABQ4XDW6</accession>
<comment type="caution">
    <text evidence="1">The sequence shown here is derived from an EMBL/GenBank/DDBJ whole genome shotgun (WGS) entry which is preliminary data.</text>
</comment>